<sequence length="109" mass="12773">MFIMFLGKCVKLFYRRELLGNNYCRSNLIKQRDMNSVMFLISGKQLFSLLITYCVLSVEYSAVGHFIINYTKSYKKNMPIEWRLKWSIISPVGIRIKIGLPYCFLLVGS</sequence>
<protein>
    <submittedName>
        <fullName evidence="2">Uncharacterized protein</fullName>
    </submittedName>
</protein>
<dbReference type="AlphaFoldDB" id="A0A9P0BW72"/>
<keyword evidence="1" id="KW-0472">Membrane</keyword>
<keyword evidence="1" id="KW-1133">Transmembrane helix</keyword>
<evidence type="ECO:0000256" key="1">
    <source>
        <dbReference type="SAM" id="Phobius"/>
    </source>
</evidence>
<accession>A0A9P0BW72</accession>
<dbReference type="Proteomes" id="UP001154114">
    <property type="component" value="Chromosome 27"/>
</dbReference>
<keyword evidence="1" id="KW-0812">Transmembrane</keyword>
<keyword evidence="3" id="KW-1185">Reference proteome</keyword>
<evidence type="ECO:0000313" key="3">
    <source>
        <dbReference type="Proteomes" id="UP001154114"/>
    </source>
</evidence>
<evidence type="ECO:0000313" key="2">
    <source>
        <dbReference type="EMBL" id="CAH0599231.1"/>
    </source>
</evidence>
<feature type="transmembrane region" description="Helical" evidence="1">
    <location>
        <begin position="46"/>
        <end position="68"/>
    </location>
</feature>
<dbReference type="EMBL" id="LR824030">
    <property type="protein sequence ID" value="CAH0599231.1"/>
    <property type="molecule type" value="Genomic_DNA"/>
</dbReference>
<reference evidence="2" key="1">
    <citation type="submission" date="2021-12" db="EMBL/GenBank/DDBJ databases">
        <authorList>
            <person name="King R."/>
        </authorList>
    </citation>
    <scope>NUCLEOTIDE SEQUENCE</scope>
</reference>
<gene>
    <name evidence="2" type="ORF">CINC_LOCUS8634</name>
</gene>
<name>A0A9P0BW72_CHRIL</name>
<organism evidence="2 3">
    <name type="scientific">Chrysodeixis includens</name>
    <name type="common">Soybean looper</name>
    <name type="synonym">Pseudoplusia includens</name>
    <dbReference type="NCBI Taxonomy" id="689277"/>
    <lineage>
        <taxon>Eukaryota</taxon>
        <taxon>Metazoa</taxon>
        <taxon>Ecdysozoa</taxon>
        <taxon>Arthropoda</taxon>
        <taxon>Hexapoda</taxon>
        <taxon>Insecta</taxon>
        <taxon>Pterygota</taxon>
        <taxon>Neoptera</taxon>
        <taxon>Endopterygota</taxon>
        <taxon>Lepidoptera</taxon>
        <taxon>Glossata</taxon>
        <taxon>Ditrysia</taxon>
        <taxon>Noctuoidea</taxon>
        <taxon>Noctuidae</taxon>
        <taxon>Plusiinae</taxon>
        <taxon>Chrysodeixis</taxon>
    </lineage>
</organism>
<proteinExistence type="predicted"/>